<evidence type="ECO:0000313" key="2">
    <source>
        <dbReference type="Proteomes" id="UP000294530"/>
    </source>
</evidence>
<accession>A0A976ILE6</accession>
<dbReference type="RefSeq" id="XP_067823448.1">
    <property type="nucleotide sequence ID" value="XM_067960697.1"/>
</dbReference>
<proteinExistence type="predicted"/>
<evidence type="ECO:0000313" key="1">
    <source>
        <dbReference type="EMBL" id="TDH73950.1"/>
    </source>
</evidence>
<dbReference type="KEGG" id="blac:94346368"/>
<protein>
    <submittedName>
        <fullName evidence="1">Uncharacterized protein</fullName>
    </submittedName>
</protein>
<dbReference type="AlphaFoldDB" id="A0A976ILE6"/>
<gene>
    <name evidence="1" type="ORF">CCR75_002600</name>
</gene>
<sequence>MCHYVSASANVAKKLTLNLYFDAFIPVPRHSVDADLPNEDTHECEGVLSSRKTCDDGMASDQENSVVVDEDYNDLFLQAAGSMYKYGVRVLAEDVAKSVDLRSL</sequence>
<comment type="caution">
    <text evidence="1">The sequence shown here is derived from an EMBL/GenBank/DDBJ whole genome shotgun (WGS) entry which is preliminary data.</text>
</comment>
<organism evidence="1 2">
    <name type="scientific">Bremia lactucae</name>
    <name type="common">Lettuce downy mildew</name>
    <dbReference type="NCBI Taxonomy" id="4779"/>
    <lineage>
        <taxon>Eukaryota</taxon>
        <taxon>Sar</taxon>
        <taxon>Stramenopiles</taxon>
        <taxon>Oomycota</taxon>
        <taxon>Peronosporomycetes</taxon>
        <taxon>Peronosporales</taxon>
        <taxon>Peronosporaceae</taxon>
        <taxon>Bremia</taxon>
    </lineage>
</organism>
<name>A0A976ILE6_BRELC</name>
<dbReference type="GeneID" id="94346368"/>
<dbReference type="EMBL" id="SHOA02000018">
    <property type="protein sequence ID" value="TDH73950.1"/>
    <property type="molecule type" value="Genomic_DNA"/>
</dbReference>
<keyword evidence="2" id="KW-1185">Reference proteome</keyword>
<reference evidence="1 2" key="1">
    <citation type="journal article" date="2021" name="Genome Biol.">
        <title>AFLAP: assembly-free linkage analysis pipeline using k-mers from genome sequencing data.</title>
        <authorList>
            <person name="Fletcher K."/>
            <person name="Zhang L."/>
            <person name="Gil J."/>
            <person name="Han R."/>
            <person name="Cavanaugh K."/>
            <person name="Michelmore R."/>
        </authorList>
    </citation>
    <scope>NUCLEOTIDE SEQUENCE [LARGE SCALE GENOMIC DNA]</scope>
    <source>
        <strain evidence="1 2">SF5</strain>
    </source>
</reference>
<dbReference type="Proteomes" id="UP000294530">
    <property type="component" value="Unassembled WGS sequence"/>
</dbReference>